<dbReference type="GeneID" id="25030671"/>
<evidence type="ECO:0000256" key="2">
    <source>
        <dbReference type="ARBA" id="ARBA00008133"/>
    </source>
</evidence>
<dbReference type="OMA" id="IHGADTG"/>
<dbReference type="PANTHER" id="PTHR12390:SF0">
    <property type="entry name" value="UROPORPHYRINOGEN-III SYNTHASE"/>
    <property type="match status" value="1"/>
</dbReference>
<protein>
    <recommendedName>
        <fullName evidence="9">Uroporphyrinogen-III synthase</fullName>
        <ecNumber evidence="3">4.2.1.75</ecNumber>
    </recommendedName>
    <alternativeName>
        <fullName evidence="8">Hydroxymethylbilane hydrolyase [cyclizing]</fullName>
    </alternativeName>
    <alternativeName>
        <fullName evidence="7">Uroporphyrinogen-III cosynthase</fullName>
    </alternativeName>
</protein>
<keyword evidence="5" id="KW-0456">Lyase</keyword>
<evidence type="ECO:0000256" key="4">
    <source>
        <dbReference type="ARBA" id="ARBA00023133"/>
    </source>
</evidence>
<comment type="catalytic activity">
    <reaction evidence="10">
        <text>hydroxymethylbilane = uroporphyrinogen III + H2O</text>
        <dbReference type="Rhea" id="RHEA:18965"/>
        <dbReference type="ChEBI" id="CHEBI:15377"/>
        <dbReference type="ChEBI" id="CHEBI:57308"/>
        <dbReference type="ChEBI" id="CHEBI:57845"/>
        <dbReference type="EC" id="4.2.1.75"/>
    </reaction>
</comment>
<accession>S9RBG9</accession>
<dbReference type="GO" id="GO:0006780">
    <property type="term" value="P:uroporphyrinogen III biosynthetic process"/>
    <property type="evidence" value="ECO:0007669"/>
    <property type="project" value="InterPro"/>
</dbReference>
<dbReference type="GO" id="GO:0006782">
    <property type="term" value="P:protoporphyrinogen IX biosynthetic process"/>
    <property type="evidence" value="ECO:0007669"/>
    <property type="project" value="UniProtKB-UniPathway"/>
</dbReference>
<dbReference type="CDD" id="cd06578">
    <property type="entry name" value="HemD"/>
    <property type="match status" value="1"/>
</dbReference>
<proteinExistence type="inferred from homology"/>
<evidence type="ECO:0000313" key="13">
    <source>
        <dbReference type="Proteomes" id="UP000016088"/>
    </source>
</evidence>
<evidence type="ECO:0000313" key="12">
    <source>
        <dbReference type="EMBL" id="EPX71474.1"/>
    </source>
</evidence>
<evidence type="ECO:0000256" key="1">
    <source>
        <dbReference type="ARBA" id="ARBA00004772"/>
    </source>
</evidence>
<evidence type="ECO:0000256" key="5">
    <source>
        <dbReference type="ARBA" id="ARBA00023239"/>
    </source>
</evidence>
<keyword evidence="4" id="KW-0350">Heme biosynthesis</keyword>
<sequence length="250" mass="28140">MKSVLLLKTESKPVDPYVEAFQRYLRNVHFLAVLRHQSVNENVLQNKLAHLLSNYCGLIVTSQRVSETLSAALKQLDETAEKTILNTIPVFTVGPATDDSIRRLGFQQTYGRDCGRGEVLADLIQDWYQKTNPSKPLLFLMGEKHRDTIPKRLGKDRVEELVVYVTQEIEQSQCQISDIIKEHPEIDWIVVFSPTQLCSSLASYSRKLATIGPTTGDYLQKLGIEPSLVSSAPNPVSLASDINVYDQNHE</sequence>
<dbReference type="EMBL" id="KE503208">
    <property type="protein sequence ID" value="EPX71474.1"/>
    <property type="molecule type" value="Genomic_DNA"/>
</dbReference>
<dbReference type="InterPro" id="IPR036108">
    <property type="entry name" value="4pyrrol_syn_uPrphyn_synt_sf"/>
</dbReference>
<dbReference type="InterPro" id="IPR039793">
    <property type="entry name" value="UROS/Hem4"/>
</dbReference>
<evidence type="ECO:0000256" key="9">
    <source>
        <dbReference type="ARBA" id="ARBA00040167"/>
    </source>
</evidence>
<dbReference type="PANTHER" id="PTHR12390">
    <property type="entry name" value="UROPORPHYRINOGEN III SYNTHASE"/>
    <property type="match status" value="1"/>
</dbReference>
<dbReference type="Gene3D" id="3.40.50.10090">
    <property type="match status" value="2"/>
</dbReference>
<dbReference type="SUPFAM" id="SSF69618">
    <property type="entry name" value="HemD-like"/>
    <property type="match status" value="1"/>
</dbReference>
<dbReference type="GO" id="GO:0006785">
    <property type="term" value="P:heme B biosynthetic process"/>
    <property type="evidence" value="ECO:0007669"/>
    <property type="project" value="UniProtKB-ARBA"/>
</dbReference>
<dbReference type="AlphaFoldDB" id="S9RBG9"/>
<evidence type="ECO:0000256" key="3">
    <source>
        <dbReference type="ARBA" id="ARBA00013109"/>
    </source>
</evidence>
<dbReference type="OrthoDB" id="5595751at2759"/>
<evidence type="ECO:0000256" key="6">
    <source>
        <dbReference type="ARBA" id="ARBA00023244"/>
    </source>
</evidence>
<gene>
    <name evidence="12" type="ORF">SOCG_01691</name>
</gene>
<dbReference type="eggNOG" id="KOG4132">
    <property type="taxonomic scope" value="Eukaryota"/>
</dbReference>
<dbReference type="InterPro" id="IPR003754">
    <property type="entry name" value="4pyrrol_synth_uPrphyn_synth"/>
</dbReference>
<keyword evidence="6" id="KW-0627">Porphyrin biosynthesis</keyword>
<dbReference type="FunFam" id="3.40.50.10090:FF:000003">
    <property type="entry name" value="uroporphyrinogen-III synthase"/>
    <property type="match status" value="1"/>
</dbReference>
<dbReference type="Proteomes" id="UP000016088">
    <property type="component" value="Unassembled WGS sequence"/>
</dbReference>
<dbReference type="Pfam" id="PF02602">
    <property type="entry name" value="HEM4"/>
    <property type="match status" value="1"/>
</dbReference>
<comment type="similarity">
    <text evidence="2">Belongs to the uroporphyrinogen-III synthase family.</text>
</comment>
<dbReference type="EC" id="4.2.1.75" evidence="3"/>
<name>S9RBG9_SCHOY</name>
<dbReference type="UniPathway" id="UPA00251">
    <property type="reaction ID" value="UER00320"/>
</dbReference>
<comment type="pathway">
    <text evidence="1">Porphyrin-containing compound metabolism; protoporphyrin-IX biosynthesis; coproporphyrinogen-III from 5-aminolevulinate: step 3/4.</text>
</comment>
<dbReference type="GO" id="GO:0004852">
    <property type="term" value="F:uroporphyrinogen-III synthase activity"/>
    <property type="evidence" value="ECO:0007669"/>
    <property type="project" value="UniProtKB-EC"/>
</dbReference>
<organism evidence="12 13">
    <name type="scientific">Schizosaccharomyces octosporus (strain yFS286)</name>
    <name type="common">Fission yeast</name>
    <name type="synonym">Octosporomyces octosporus</name>
    <dbReference type="NCBI Taxonomy" id="483514"/>
    <lineage>
        <taxon>Eukaryota</taxon>
        <taxon>Fungi</taxon>
        <taxon>Dikarya</taxon>
        <taxon>Ascomycota</taxon>
        <taxon>Taphrinomycotina</taxon>
        <taxon>Schizosaccharomycetes</taxon>
        <taxon>Schizosaccharomycetales</taxon>
        <taxon>Schizosaccharomycetaceae</taxon>
        <taxon>Schizosaccharomyces</taxon>
    </lineage>
</organism>
<feature type="domain" description="Tetrapyrrole biosynthesis uroporphyrinogen III synthase" evidence="11">
    <location>
        <begin position="16"/>
        <end position="238"/>
    </location>
</feature>
<dbReference type="GO" id="GO:0005829">
    <property type="term" value="C:cytosol"/>
    <property type="evidence" value="ECO:0007669"/>
    <property type="project" value="TreeGrafter"/>
</dbReference>
<keyword evidence="13" id="KW-1185">Reference proteome</keyword>
<reference evidence="12 13" key="1">
    <citation type="journal article" date="2011" name="Science">
        <title>Comparative functional genomics of the fission yeasts.</title>
        <authorList>
            <person name="Rhind N."/>
            <person name="Chen Z."/>
            <person name="Yassour M."/>
            <person name="Thompson D.A."/>
            <person name="Haas B.J."/>
            <person name="Habib N."/>
            <person name="Wapinski I."/>
            <person name="Roy S."/>
            <person name="Lin M.F."/>
            <person name="Heiman D.I."/>
            <person name="Young S.K."/>
            <person name="Furuya K."/>
            <person name="Guo Y."/>
            <person name="Pidoux A."/>
            <person name="Chen H.M."/>
            <person name="Robbertse B."/>
            <person name="Goldberg J.M."/>
            <person name="Aoki K."/>
            <person name="Bayne E.H."/>
            <person name="Berlin A.M."/>
            <person name="Desjardins C.A."/>
            <person name="Dobbs E."/>
            <person name="Dukaj L."/>
            <person name="Fan L."/>
            <person name="FitzGerald M.G."/>
            <person name="French C."/>
            <person name="Gujja S."/>
            <person name="Hansen K."/>
            <person name="Keifenheim D."/>
            <person name="Levin J.Z."/>
            <person name="Mosher R.A."/>
            <person name="Mueller C.A."/>
            <person name="Pfiffner J."/>
            <person name="Priest M."/>
            <person name="Russ C."/>
            <person name="Smialowska A."/>
            <person name="Swoboda P."/>
            <person name="Sykes S.M."/>
            <person name="Vaughn M."/>
            <person name="Vengrova S."/>
            <person name="Yoder R."/>
            <person name="Zeng Q."/>
            <person name="Allshire R."/>
            <person name="Baulcombe D."/>
            <person name="Birren B.W."/>
            <person name="Brown W."/>
            <person name="Ekwall K."/>
            <person name="Kellis M."/>
            <person name="Leatherwood J."/>
            <person name="Levin H."/>
            <person name="Margalit H."/>
            <person name="Martienssen R."/>
            <person name="Nieduszynski C.A."/>
            <person name="Spatafora J.W."/>
            <person name="Friedman N."/>
            <person name="Dalgaard J.Z."/>
            <person name="Baumann P."/>
            <person name="Niki H."/>
            <person name="Regev A."/>
            <person name="Nusbaum C."/>
        </authorList>
    </citation>
    <scope>NUCLEOTIDE SEQUENCE [LARGE SCALE GENOMIC DNA]</scope>
    <source>
        <strain evidence="13">yFS286</strain>
    </source>
</reference>
<evidence type="ECO:0000259" key="11">
    <source>
        <dbReference type="Pfam" id="PF02602"/>
    </source>
</evidence>
<dbReference type="RefSeq" id="XP_013020098.1">
    <property type="nucleotide sequence ID" value="XM_013164644.1"/>
</dbReference>
<evidence type="ECO:0000256" key="10">
    <source>
        <dbReference type="ARBA" id="ARBA00048617"/>
    </source>
</evidence>
<evidence type="ECO:0000256" key="8">
    <source>
        <dbReference type="ARBA" id="ARBA00032649"/>
    </source>
</evidence>
<dbReference type="VEuPathDB" id="FungiDB:SOCG_01691"/>
<evidence type="ECO:0000256" key="7">
    <source>
        <dbReference type="ARBA" id="ARBA00031702"/>
    </source>
</evidence>
<dbReference type="HOGENOM" id="CLU_051874_0_1_1"/>